<dbReference type="Gene3D" id="3.90.470.20">
    <property type="entry name" value="4'-phosphopantetheinyl transferase domain"/>
    <property type="match status" value="1"/>
</dbReference>
<reference evidence="3" key="1">
    <citation type="submission" date="2022-07" db="EMBL/GenBank/DDBJ databases">
        <title>Taxonomy of Novel Oxalotrophic and Methylotrophic Bacteria.</title>
        <authorList>
            <person name="Sahin N."/>
            <person name="Tani A."/>
        </authorList>
    </citation>
    <scope>NUCLEOTIDE SEQUENCE</scope>
    <source>
        <strain evidence="3">Y10</strain>
    </source>
</reference>
<evidence type="ECO:0000256" key="1">
    <source>
        <dbReference type="ARBA" id="ARBA00022679"/>
    </source>
</evidence>
<dbReference type="EMBL" id="BRVO01000001">
    <property type="protein sequence ID" value="GLB48426.1"/>
    <property type="molecule type" value="Genomic_DNA"/>
</dbReference>
<keyword evidence="1 3" id="KW-0808">Transferase</keyword>
<dbReference type="GO" id="GO:0016740">
    <property type="term" value="F:transferase activity"/>
    <property type="evidence" value="ECO:0007669"/>
    <property type="project" value="UniProtKB-KW"/>
</dbReference>
<dbReference type="SUPFAM" id="SSF56214">
    <property type="entry name" value="4'-phosphopantetheinyl transferase"/>
    <property type="match status" value="2"/>
</dbReference>
<organism evidence="3 4">
    <name type="scientific">Neptunitalea lumnitzerae</name>
    <dbReference type="NCBI Taxonomy" id="2965509"/>
    <lineage>
        <taxon>Bacteria</taxon>
        <taxon>Pseudomonadati</taxon>
        <taxon>Bacteroidota</taxon>
        <taxon>Flavobacteriia</taxon>
        <taxon>Flavobacteriales</taxon>
        <taxon>Flavobacteriaceae</taxon>
        <taxon>Neptunitalea</taxon>
    </lineage>
</organism>
<dbReference type="Proteomes" id="UP001143543">
    <property type="component" value="Unassembled WGS sequence"/>
</dbReference>
<evidence type="ECO:0000313" key="3">
    <source>
        <dbReference type="EMBL" id="GLB48426.1"/>
    </source>
</evidence>
<accession>A0ABQ5MG78</accession>
<sequence length="211" mass="24112">MPLYKTITVNTSTKVLIWNIEESFETLLDGVVLTPQCQDRVAGMKSDIHRRGFLSVRHLLQKFGYTAHDLFYDANGKPHLKDGNYISITHSFEYAAVIVSTSHDVGIDIEMKRAKIIRIAPKFTTLKDYAHLTNEEQLVEKLTKVWCAKESLYKIYATPGLSFLQHINVFNFKEDALATSGEINYNHTQTLYDIAFLEFGGFMCAYAYPKI</sequence>
<keyword evidence="4" id="KW-1185">Reference proteome</keyword>
<feature type="domain" description="4'-phosphopantetheinyl transferase" evidence="2">
    <location>
        <begin position="105"/>
        <end position="178"/>
    </location>
</feature>
<dbReference type="InterPro" id="IPR008278">
    <property type="entry name" value="4-PPantetheinyl_Trfase_dom"/>
</dbReference>
<comment type="caution">
    <text evidence="3">The sequence shown here is derived from an EMBL/GenBank/DDBJ whole genome shotgun (WGS) entry which is preliminary data.</text>
</comment>
<name>A0ABQ5MG78_9FLAO</name>
<evidence type="ECO:0000259" key="2">
    <source>
        <dbReference type="Pfam" id="PF01648"/>
    </source>
</evidence>
<gene>
    <name evidence="3" type="primary">sfp</name>
    <name evidence="3" type="ORF">Y10_07940</name>
</gene>
<dbReference type="RefSeq" id="WP_281764065.1">
    <property type="nucleotide sequence ID" value="NZ_BRVO01000001.1"/>
</dbReference>
<dbReference type="InterPro" id="IPR037143">
    <property type="entry name" value="4-PPantetheinyl_Trfase_dom_sf"/>
</dbReference>
<proteinExistence type="predicted"/>
<evidence type="ECO:0000313" key="4">
    <source>
        <dbReference type="Proteomes" id="UP001143543"/>
    </source>
</evidence>
<dbReference type="Pfam" id="PF01648">
    <property type="entry name" value="ACPS"/>
    <property type="match status" value="1"/>
</dbReference>
<protein>
    <submittedName>
        <fullName evidence="3">4'-phosphopantetheinyl transferase</fullName>
    </submittedName>
</protein>